<feature type="transmembrane region" description="Helical" evidence="1">
    <location>
        <begin position="275"/>
        <end position="297"/>
    </location>
</feature>
<reference evidence="2 3" key="1">
    <citation type="submission" date="2016-11" db="EMBL/GenBank/DDBJ databases">
        <title>The macronuclear genome of Stentor coeruleus: a giant cell with tiny introns.</title>
        <authorList>
            <person name="Slabodnick M."/>
            <person name="Ruby J.G."/>
            <person name="Reiff S.B."/>
            <person name="Swart E.C."/>
            <person name="Gosai S."/>
            <person name="Prabakaran S."/>
            <person name="Witkowska E."/>
            <person name="Larue G.E."/>
            <person name="Fisher S."/>
            <person name="Freeman R.M."/>
            <person name="Gunawardena J."/>
            <person name="Chu W."/>
            <person name="Stover N.A."/>
            <person name="Gregory B.D."/>
            <person name="Nowacki M."/>
            <person name="Derisi J."/>
            <person name="Roy S.W."/>
            <person name="Marshall W.F."/>
            <person name="Sood P."/>
        </authorList>
    </citation>
    <scope>NUCLEOTIDE SEQUENCE [LARGE SCALE GENOMIC DNA]</scope>
    <source>
        <strain evidence="2">WM001</strain>
    </source>
</reference>
<evidence type="ECO:0000256" key="1">
    <source>
        <dbReference type="SAM" id="Phobius"/>
    </source>
</evidence>
<dbReference type="EMBL" id="MPUH01000325">
    <property type="protein sequence ID" value="OMJ82842.1"/>
    <property type="molecule type" value="Genomic_DNA"/>
</dbReference>
<feature type="transmembrane region" description="Helical" evidence="1">
    <location>
        <begin position="196"/>
        <end position="216"/>
    </location>
</feature>
<feature type="transmembrane region" description="Helical" evidence="1">
    <location>
        <begin position="152"/>
        <end position="172"/>
    </location>
</feature>
<evidence type="ECO:0000313" key="2">
    <source>
        <dbReference type="EMBL" id="OMJ82842.1"/>
    </source>
</evidence>
<proteinExistence type="predicted"/>
<keyword evidence="3" id="KW-1185">Reference proteome</keyword>
<keyword evidence="1" id="KW-0812">Transmembrane</keyword>
<feature type="transmembrane region" description="Helical" evidence="1">
    <location>
        <begin position="309"/>
        <end position="327"/>
    </location>
</feature>
<feature type="transmembrane region" description="Helical" evidence="1">
    <location>
        <begin position="7"/>
        <end position="26"/>
    </location>
</feature>
<protein>
    <submittedName>
        <fullName evidence="2">Uncharacterized protein</fullName>
    </submittedName>
</protein>
<evidence type="ECO:0000313" key="3">
    <source>
        <dbReference type="Proteomes" id="UP000187209"/>
    </source>
</evidence>
<gene>
    <name evidence="2" type="ORF">SteCoe_16375</name>
</gene>
<dbReference type="Proteomes" id="UP000187209">
    <property type="component" value="Unassembled WGS sequence"/>
</dbReference>
<feature type="transmembrane region" description="Helical" evidence="1">
    <location>
        <begin position="77"/>
        <end position="98"/>
    </location>
</feature>
<accession>A0A1R2C1D9</accession>
<name>A0A1R2C1D9_9CILI</name>
<keyword evidence="1" id="KW-1133">Transmembrane helix</keyword>
<comment type="caution">
    <text evidence="2">The sequence shown here is derived from an EMBL/GenBank/DDBJ whole genome shotgun (WGS) entry which is preliminary data.</text>
</comment>
<sequence length="405" mass="46489">MKTRTLIVSITLLLSILMLELLSLFYPNWSTIQNENFNLTSCQSCSKLLQNWSLECMTRKACYDNNDTLCENYSKDFYAGVIYIYIQIACIFTTLMLLEKFGIMAFNEDIGYSFIVYIVLFINWILQLLAIIMWWFYSIKDSEVKANTGPKIGIFLAVWTSLGSFYLFYVFYKEKYSEGIQCIQTSQKILGMSPKIWMILSISLILLGLCLIIASISTKTWLTYKNTYGGLIRCKDCNEIPYLSWECLAGTECENNKDSKTCKIYLRLAYASKCYLILSSISIILIIFFLQSGISTIISRKYGNEQFNLTYLILGIFLQLISTILWADISKVKVSSQCDDDICGSLGISLAISSNFFIFIGAILYSISIRYETYIFLVNIDLNLVEAQRLKSTCPTPRNDMQEKH</sequence>
<keyword evidence="1" id="KW-0472">Membrane</keyword>
<dbReference type="AlphaFoldDB" id="A0A1R2C1D9"/>
<organism evidence="2 3">
    <name type="scientific">Stentor coeruleus</name>
    <dbReference type="NCBI Taxonomy" id="5963"/>
    <lineage>
        <taxon>Eukaryota</taxon>
        <taxon>Sar</taxon>
        <taxon>Alveolata</taxon>
        <taxon>Ciliophora</taxon>
        <taxon>Postciliodesmatophora</taxon>
        <taxon>Heterotrichea</taxon>
        <taxon>Heterotrichida</taxon>
        <taxon>Stentoridae</taxon>
        <taxon>Stentor</taxon>
    </lineage>
</organism>
<feature type="transmembrane region" description="Helical" evidence="1">
    <location>
        <begin position="347"/>
        <end position="367"/>
    </location>
</feature>
<feature type="transmembrane region" description="Helical" evidence="1">
    <location>
        <begin position="110"/>
        <end position="137"/>
    </location>
</feature>